<dbReference type="Gene3D" id="1.20.58.300">
    <property type="entry name" value="FlgN-like"/>
    <property type="match status" value="1"/>
</dbReference>
<evidence type="ECO:0000256" key="3">
    <source>
        <dbReference type="ARBA" id="ARBA00022795"/>
    </source>
</evidence>
<dbReference type="RefSeq" id="WP_132043752.1">
    <property type="nucleotide sequence ID" value="NZ_SLTR01000014.1"/>
</dbReference>
<evidence type="ECO:0000256" key="4">
    <source>
        <dbReference type="SAM" id="Coils"/>
    </source>
</evidence>
<feature type="coiled-coil region" evidence="4">
    <location>
        <begin position="4"/>
        <end position="34"/>
    </location>
</feature>
<evidence type="ECO:0000256" key="1">
    <source>
        <dbReference type="ARBA" id="ARBA00002397"/>
    </source>
</evidence>
<evidence type="ECO:0000256" key="2">
    <source>
        <dbReference type="ARBA" id="ARBA00007703"/>
    </source>
</evidence>
<keyword evidence="5" id="KW-0966">Cell projection</keyword>
<dbReference type="InterPro" id="IPR007809">
    <property type="entry name" value="FlgN-like"/>
</dbReference>
<keyword evidence="6" id="KW-1185">Reference proteome</keyword>
<evidence type="ECO:0000313" key="6">
    <source>
        <dbReference type="Proteomes" id="UP000294823"/>
    </source>
</evidence>
<gene>
    <name evidence="5" type="ORF">E0702_10915</name>
</gene>
<comment type="caution">
    <text evidence="5">The sequence shown here is derived from an EMBL/GenBank/DDBJ whole genome shotgun (WGS) entry which is preliminary data.</text>
</comment>
<dbReference type="InterPro" id="IPR036679">
    <property type="entry name" value="FlgN-like_sf"/>
</dbReference>
<protein>
    <submittedName>
        <fullName evidence="5">Flagellar protein FlgN</fullName>
    </submittedName>
</protein>
<dbReference type="Pfam" id="PF05130">
    <property type="entry name" value="FlgN"/>
    <property type="match status" value="1"/>
</dbReference>
<sequence length="148" mass="16537">MNLAHCLVEELAAMRRLMELLDEEANQLAKAEVDGDALVHLAEAKQQQLEHLGVLSSERRELMGAEAVSSPEQALEAARVAGCESQWQELLKVAEQVSSHNHGNGRMIQLRMEQNQRLLNMISEARGRALYNRRGEAGRGESRLNLKV</sequence>
<keyword evidence="3" id="KW-1005">Bacterial flagellum biogenesis</keyword>
<comment type="function">
    <text evidence="1">Required for the efficient initiation of filament assembly.</text>
</comment>
<organism evidence="5 6">
    <name type="scientific">Halomonas marinisediminis</name>
    <dbReference type="NCBI Taxonomy" id="2546095"/>
    <lineage>
        <taxon>Bacteria</taxon>
        <taxon>Pseudomonadati</taxon>
        <taxon>Pseudomonadota</taxon>
        <taxon>Gammaproteobacteria</taxon>
        <taxon>Oceanospirillales</taxon>
        <taxon>Halomonadaceae</taxon>
        <taxon>Halomonas</taxon>
    </lineage>
</organism>
<dbReference type="SUPFAM" id="SSF140566">
    <property type="entry name" value="FlgN-like"/>
    <property type="match status" value="1"/>
</dbReference>
<dbReference type="EMBL" id="SLTR01000014">
    <property type="protein sequence ID" value="TDB01916.1"/>
    <property type="molecule type" value="Genomic_DNA"/>
</dbReference>
<name>A0ABY2D5W4_9GAMM</name>
<dbReference type="Proteomes" id="UP000294823">
    <property type="component" value="Unassembled WGS sequence"/>
</dbReference>
<reference evidence="5 6" key="1">
    <citation type="submission" date="2019-03" db="EMBL/GenBank/DDBJ databases">
        <title>Halomonas marinisediminis sp. nov., a moderately halophilic bacterium isolated from the Bohai Gulf.</title>
        <authorList>
            <person name="Ji X."/>
        </authorList>
    </citation>
    <scope>NUCLEOTIDE SEQUENCE [LARGE SCALE GENOMIC DNA]</scope>
    <source>
        <strain evidence="5 6">204</strain>
    </source>
</reference>
<proteinExistence type="inferred from homology"/>
<keyword evidence="4" id="KW-0175">Coiled coil</keyword>
<keyword evidence="5" id="KW-0282">Flagellum</keyword>
<keyword evidence="5" id="KW-0969">Cilium</keyword>
<evidence type="ECO:0000313" key="5">
    <source>
        <dbReference type="EMBL" id="TDB01916.1"/>
    </source>
</evidence>
<accession>A0ABY2D5W4</accession>
<comment type="similarity">
    <text evidence="2">Belongs to the FlgN family.</text>
</comment>